<reference evidence="1 2" key="1">
    <citation type="submission" date="2018-11" db="EMBL/GenBank/DDBJ databases">
        <title>Genome sequencing and assembly of Clostridium tagluense strain A121.</title>
        <authorList>
            <person name="Murakami T."/>
            <person name="Segawa T."/>
            <person name="Shcherbakova V.A."/>
            <person name="Mori H."/>
            <person name="Yoshimura Y."/>
        </authorList>
    </citation>
    <scope>NUCLEOTIDE SEQUENCE [LARGE SCALE GENOMIC DNA]</scope>
    <source>
        <strain evidence="1 2">A121</strain>
    </source>
</reference>
<comment type="caution">
    <text evidence="1">The sequence shown here is derived from an EMBL/GenBank/DDBJ whole genome shotgun (WGS) entry which is preliminary data.</text>
</comment>
<dbReference type="Proteomes" id="UP000287872">
    <property type="component" value="Unassembled WGS sequence"/>
</dbReference>
<keyword evidence="2" id="KW-1185">Reference proteome</keyword>
<dbReference type="EMBL" id="BHYK01000032">
    <property type="protein sequence ID" value="GCD12362.1"/>
    <property type="molecule type" value="Genomic_DNA"/>
</dbReference>
<evidence type="ECO:0000313" key="2">
    <source>
        <dbReference type="Proteomes" id="UP000287872"/>
    </source>
</evidence>
<proteinExistence type="predicted"/>
<evidence type="ECO:0000313" key="1">
    <source>
        <dbReference type="EMBL" id="GCD12362.1"/>
    </source>
</evidence>
<dbReference type="AlphaFoldDB" id="A0A401US31"/>
<accession>A0A401US31</accession>
<sequence length="87" mass="10184">MPYSYKSSVKSDKIEVTEINIKAFWISIEDLLCNENVTSYHRLIFENMLNGRFFNANIYHKNKEGIKETECVFVYPLEGNSIETLIV</sequence>
<name>A0A401US31_9CLOT</name>
<gene>
    <name evidence="1" type="ORF">Ctaglu_39850</name>
</gene>
<protein>
    <submittedName>
        <fullName evidence="1">Uncharacterized protein</fullName>
    </submittedName>
</protein>
<organism evidence="1 2">
    <name type="scientific">Clostridium tagluense</name>
    <dbReference type="NCBI Taxonomy" id="360422"/>
    <lineage>
        <taxon>Bacteria</taxon>
        <taxon>Bacillati</taxon>
        <taxon>Bacillota</taxon>
        <taxon>Clostridia</taxon>
        <taxon>Eubacteriales</taxon>
        <taxon>Clostridiaceae</taxon>
        <taxon>Clostridium</taxon>
    </lineage>
</organism>